<reference evidence="2 3" key="1">
    <citation type="submission" date="2024-06" db="EMBL/GenBank/DDBJ databases">
        <title>Genomic Encyclopedia of Type Strains, Phase IV (KMG-IV): sequencing the most valuable type-strain genomes for metagenomic binning, comparative biology and taxonomic classification.</title>
        <authorList>
            <person name="Goeker M."/>
        </authorList>
    </citation>
    <scope>NUCLEOTIDE SEQUENCE [LARGE SCALE GENOMIC DNA]</scope>
    <source>
        <strain evidence="2 3">DSM 23520</strain>
    </source>
</reference>
<evidence type="ECO:0000256" key="1">
    <source>
        <dbReference type="SAM" id="Phobius"/>
    </source>
</evidence>
<keyword evidence="1" id="KW-0812">Transmembrane</keyword>
<feature type="transmembrane region" description="Helical" evidence="1">
    <location>
        <begin position="56"/>
        <end position="76"/>
    </location>
</feature>
<keyword evidence="1" id="KW-1133">Transmembrane helix</keyword>
<dbReference type="EMBL" id="JBEPMX010000003">
    <property type="protein sequence ID" value="MET3682793.1"/>
    <property type="molecule type" value="Genomic_DNA"/>
</dbReference>
<protein>
    <submittedName>
        <fullName evidence="2">Drug/metabolite transporter superfamily protein YnfA</fullName>
    </submittedName>
</protein>
<comment type="caution">
    <text evidence="2">The sequence shown here is derived from an EMBL/GenBank/DDBJ whole genome shotgun (WGS) entry which is preliminary data.</text>
</comment>
<accession>A0ABV2KT81</accession>
<proteinExistence type="predicted"/>
<keyword evidence="3" id="KW-1185">Reference proteome</keyword>
<gene>
    <name evidence="2" type="ORF">ABID56_000883</name>
</gene>
<name>A0ABV2KT81_9BACI</name>
<sequence length="85" mass="9710">MAIMLTLVSIIIAVLVVVYSVDRLRGVSRRYFSVFNTLFTLAVIAYFLTESMQRDGWAFNGHIIVLFGIAIVMLVIDYKMHHQEA</sequence>
<evidence type="ECO:0000313" key="3">
    <source>
        <dbReference type="Proteomes" id="UP001549167"/>
    </source>
</evidence>
<dbReference type="Proteomes" id="UP001549167">
    <property type="component" value="Unassembled WGS sequence"/>
</dbReference>
<organism evidence="2 3">
    <name type="scientific">Alkalibacillus flavidus</name>
    <dbReference type="NCBI Taxonomy" id="546021"/>
    <lineage>
        <taxon>Bacteria</taxon>
        <taxon>Bacillati</taxon>
        <taxon>Bacillota</taxon>
        <taxon>Bacilli</taxon>
        <taxon>Bacillales</taxon>
        <taxon>Bacillaceae</taxon>
        <taxon>Alkalibacillus</taxon>
    </lineage>
</organism>
<dbReference type="RefSeq" id="WP_354219401.1">
    <property type="nucleotide sequence ID" value="NZ_JBEPMX010000003.1"/>
</dbReference>
<feature type="transmembrane region" description="Helical" evidence="1">
    <location>
        <begin position="30"/>
        <end position="49"/>
    </location>
</feature>
<keyword evidence="1" id="KW-0472">Membrane</keyword>
<evidence type="ECO:0000313" key="2">
    <source>
        <dbReference type="EMBL" id="MET3682793.1"/>
    </source>
</evidence>